<dbReference type="SUPFAM" id="SSF144000">
    <property type="entry name" value="Oxysterol-binding protein-like"/>
    <property type="match status" value="1"/>
</dbReference>
<keyword evidence="3" id="KW-0597">Phosphoprotein</keyword>
<dbReference type="SUPFAM" id="SSF50729">
    <property type="entry name" value="PH domain-like"/>
    <property type="match status" value="1"/>
</dbReference>
<evidence type="ECO:0000256" key="8">
    <source>
        <dbReference type="SAM" id="MobiDB-lite"/>
    </source>
</evidence>
<dbReference type="GO" id="GO:0005635">
    <property type="term" value="C:nuclear envelope"/>
    <property type="evidence" value="ECO:0007669"/>
    <property type="project" value="TreeGrafter"/>
</dbReference>
<dbReference type="FunFam" id="2.40.160.120:FF:000017">
    <property type="entry name" value="Oxysterol-binding protein homolog C2F12.05c"/>
    <property type="match status" value="1"/>
</dbReference>
<dbReference type="GO" id="GO:0006869">
    <property type="term" value="P:lipid transport"/>
    <property type="evidence" value="ECO:0007669"/>
    <property type="project" value="UniProtKB-KW"/>
</dbReference>
<evidence type="ECO:0000256" key="7">
    <source>
        <dbReference type="RuleBase" id="RU003844"/>
    </source>
</evidence>
<feature type="compositionally biased region" description="Polar residues" evidence="8">
    <location>
        <begin position="430"/>
        <end position="444"/>
    </location>
</feature>
<dbReference type="Proteomes" id="UP000243876">
    <property type="component" value="Unassembled WGS sequence"/>
</dbReference>
<feature type="repeat" description="ANK" evidence="6">
    <location>
        <begin position="240"/>
        <end position="272"/>
    </location>
</feature>
<feature type="region of interest" description="Disordered" evidence="8">
    <location>
        <begin position="43"/>
        <end position="67"/>
    </location>
</feature>
<dbReference type="PROSITE" id="PS50297">
    <property type="entry name" value="ANK_REP_REGION"/>
    <property type="match status" value="1"/>
</dbReference>
<feature type="region of interest" description="Disordered" evidence="8">
    <location>
        <begin position="164"/>
        <end position="204"/>
    </location>
</feature>
<feature type="compositionally biased region" description="Low complexity" evidence="8">
    <location>
        <begin position="461"/>
        <end position="472"/>
    </location>
</feature>
<dbReference type="InterPro" id="IPR000648">
    <property type="entry name" value="Oxysterol-bd"/>
</dbReference>
<dbReference type="PANTHER" id="PTHR10972">
    <property type="entry name" value="OXYSTEROL-BINDING PROTEIN-RELATED"/>
    <property type="match status" value="1"/>
</dbReference>
<dbReference type="InterPro" id="IPR037239">
    <property type="entry name" value="OSBP_sf"/>
</dbReference>
<dbReference type="InterPro" id="IPR011993">
    <property type="entry name" value="PH-like_dom_sf"/>
</dbReference>
<gene>
    <name evidence="10" type="primary">SPOSA6832_04064</name>
</gene>
<dbReference type="Pfam" id="PF00169">
    <property type="entry name" value="PH"/>
    <property type="match status" value="1"/>
</dbReference>
<feature type="compositionally biased region" description="Polar residues" evidence="8">
    <location>
        <begin position="704"/>
        <end position="721"/>
    </location>
</feature>
<dbReference type="InterPro" id="IPR002110">
    <property type="entry name" value="Ankyrin_rpt"/>
</dbReference>
<dbReference type="SUPFAM" id="SSF48403">
    <property type="entry name" value="Ankyrin repeat"/>
    <property type="match status" value="1"/>
</dbReference>
<dbReference type="GO" id="GO:0032934">
    <property type="term" value="F:sterol binding"/>
    <property type="evidence" value="ECO:0007669"/>
    <property type="project" value="TreeGrafter"/>
</dbReference>
<feature type="compositionally biased region" description="Low complexity" evidence="8">
    <location>
        <begin position="166"/>
        <end position="188"/>
    </location>
</feature>
<feature type="compositionally biased region" description="Polar residues" evidence="8">
    <location>
        <begin position="531"/>
        <end position="543"/>
    </location>
</feature>
<reference evidence="11" key="1">
    <citation type="submission" date="2015-02" db="EMBL/GenBank/DDBJ databases">
        <authorList>
            <person name="Gon?alves P."/>
        </authorList>
    </citation>
    <scope>NUCLEOTIDE SEQUENCE [LARGE SCALE GENOMIC DNA]</scope>
</reference>
<evidence type="ECO:0000313" key="11">
    <source>
        <dbReference type="Proteomes" id="UP000243876"/>
    </source>
</evidence>
<feature type="compositionally biased region" description="Polar residues" evidence="8">
    <location>
        <begin position="189"/>
        <end position="198"/>
    </location>
</feature>
<evidence type="ECO:0000256" key="2">
    <source>
        <dbReference type="ARBA" id="ARBA00022448"/>
    </source>
</evidence>
<keyword evidence="5" id="KW-0446">Lipid-binding</keyword>
<feature type="region of interest" description="Disordered" evidence="8">
    <location>
        <begin position="1156"/>
        <end position="1179"/>
    </location>
</feature>
<feature type="compositionally biased region" description="Acidic residues" evidence="8">
    <location>
        <begin position="474"/>
        <end position="486"/>
    </location>
</feature>
<feature type="compositionally biased region" description="Low complexity" evidence="8">
    <location>
        <begin position="646"/>
        <end position="658"/>
    </location>
</feature>
<evidence type="ECO:0000256" key="6">
    <source>
        <dbReference type="PROSITE-ProRule" id="PRU00023"/>
    </source>
</evidence>
<dbReference type="PANTHER" id="PTHR10972:SF205">
    <property type="entry name" value="OXYSTEROL-BINDING PROTEIN 1"/>
    <property type="match status" value="1"/>
</dbReference>
<evidence type="ECO:0000256" key="5">
    <source>
        <dbReference type="ARBA" id="ARBA00023121"/>
    </source>
</evidence>
<dbReference type="GO" id="GO:0030011">
    <property type="term" value="P:maintenance of cell polarity"/>
    <property type="evidence" value="ECO:0007669"/>
    <property type="project" value="TreeGrafter"/>
</dbReference>
<dbReference type="Gene3D" id="2.40.160.120">
    <property type="match status" value="1"/>
</dbReference>
<dbReference type="OrthoDB" id="1854502at2759"/>
<keyword evidence="4" id="KW-0445">Lipid transport</keyword>
<organism evidence="10 11">
    <name type="scientific">Sporidiobolus salmonicolor</name>
    <name type="common">Yeast-like fungus</name>
    <name type="synonym">Sporobolomyces salmonicolor</name>
    <dbReference type="NCBI Taxonomy" id="5005"/>
    <lineage>
        <taxon>Eukaryota</taxon>
        <taxon>Fungi</taxon>
        <taxon>Dikarya</taxon>
        <taxon>Basidiomycota</taxon>
        <taxon>Pucciniomycotina</taxon>
        <taxon>Microbotryomycetes</taxon>
        <taxon>Sporidiobolales</taxon>
        <taxon>Sporidiobolaceae</taxon>
        <taxon>Sporobolomyces</taxon>
    </lineage>
</organism>
<dbReference type="Gene3D" id="1.25.40.20">
    <property type="entry name" value="Ankyrin repeat-containing domain"/>
    <property type="match status" value="2"/>
</dbReference>
<feature type="region of interest" description="Disordered" evidence="8">
    <location>
        <begin position="522"/>
        <end position="544"/>
    </location>
</feature>
<keyword evidence="2" id="KW-0813">Transport</keyword>
<comment type="similarity">
    <text evidence="1 7">Belongs to the OSBP family.</text>
</comment>
<proteinExistence type="inferred from homology"/>
<dbReference type="Gene3D" id="2.30.29.30">
    <property type="entry name" value="Pleckstrin-homology domain (PH domain)/Phosphotyrosine-binding domain (PTB)"/>
    <property type="match status" value="1"/>
</dbReference>
<feature type="domain" description="PH" evidence="9">
    <location>
        <begin position="320"/>
        <end position="418"/>
    </location>
</feature>
<dbReference type="InterPro" id="IPR001849">
    <property type="entry name" value="PH_domain"/>
</dbReference>
<dbReference type="EMBL" id="CENE01000023">
    <property type="protein sequence ID" value="CEQ42273.1"/>
    <property type="molecule type" value="Genomic_DNA"/>
</dbReference>
<evidence type="ECO:0000256" key="1">
    <source>
        <dbReference type="ARBA" id="ARBA00008842"/>
    </source>
</evidence>
<dbReference type="SMART" id="SM00233">
    <property type="entry name" value="PH"/>
    <property type="match status" value="1"/>
</dbReference>
<evidence type="ECO:0000259" key="9">
    <source>
        <dbReference type="PROSITE" id="PS50003"/>
    </source>
</evidence>
<dbReference type="InterPro" id="IPR036770">
    <property type="entry name" value="Ankyrin_rpt-contain_sf"/>
</dbReference>
<feature type="region of interest" description="Disordered" evidence="8">
    <location>
        <begin position="430"/>
        <end position="487"/>
    </location>
</feature>
<dbReference type="PROSITE" id="PS50088">
    <property type="entry name" value="ANK_REPEAT"/>
    <property type="match status" value="1"/>
</dbReference>
<name>A0A0D6ER02_SPOSA</name>
<keyword evidence="6" id="KW-0040">ANK repeat</keyword>
<feature type="compositionally biased region" description="Polar residues" evidence="8">
    <location>
        <begin position="56"/>
        <end position="67"/>
    </location>
</feature>
<dbReference type="AlphaFoldDB" id="A0A0D6ER02"/>
<dbReference type="InterPro" id="IPR018494">
    <property type="entry name" value="Oxysterol-bd_CS"/>
</dbReference>
<dbReference type="PROSITE" id="PS01013">
    <property type="entry name" value="OSBP"/>
    <property type="match status" value="1"/>
</dbReference>
<keyword evidence="11" id="KW-1185">Reference proteome</keyword>
<dbReference type="GO" id="GO:0006887">
    <property type="term" value="P:exocytosis"/>
    <property type="evidence" value="ECO:0007669"/>
    <property type="project" value="TreeGrafter"/>
</dbReference>
<protein>
    <submittedName>
        <fullName evidence="10">SPOSA6832_04064-mRNA-1:cds</fullName>
    </submittedName>
</protein>
<dbReference type="GO" id="GO:0005886">
    <property type="term" value="C:plasma membrane"/>
    <property type="evidence" value="ECO:0007669"/>
    <property type="project" value="TreeGrafter"/>
</dbReference>
<dbReference type="GO" id="GO:0005829">
    <property type="term" value="C:cytosol"/>
    <property type="evidence" value="ECO:0007669"/>
    <property type="project" value="TreeGrafter"/>
</dbReference>
<dbReference type="GO" id="GO:0097038">
    <property type="term" value="C:perinuclear endoplasmic reticulum"/>
    <property type="evidence" value="ECO:0007669"/>
    <property type="project" value="TreeGrafter"/>
</dbReference>
<dbReference type="Gene3D" id="3.30.70.3490">
    <property type="match status" value="1"/>
</dbReference>
<feature type="region of interest" description="Disordered" evidence="8">
    <location>
        <begin position="627"/>
        <end position="727"/>
    </location>
</feature>
<evidence type="ECO:0000256" key="3">
    <source>
        <dbReference type="ARBA" id="ARBA00022553"/>
    </source>
</evidence>
<evidence type="ECO:0000256" key="4">
    <source>
        <dbReference type="ARBA" id="ARBA00023055"/>
    </source>
</evidence>
<evidence type="ECO:0000313" key="10">
    <source>
        <dbReference type="EMBL" id="CEQ42273.1"/>
    </source>
</evidence>
<dbReference type="PROSITE" id="PS50003">
    <property type="entry name" value="PH_DOMAIN"/>
    <property type="match status" value="1"/>
</dbReference>
<accession>A0A0D6ER02</accession>
<dbReference type="GO" id="GO:0006897">
    <property type="term" value="P:endocytosis"/>
    <property type="evidence" value="ECO:0007669"/>
    <property type="project" value="TreeGrafter"/>
</dbReference>
<dbReference type="FunFam" id="3.30.70.3490:FF:000033">
    <property type="match status" value="1"/>
</dbReference>
<feature type="compositionally biased region" description="Low complexity" evidence="8">
    <location>
        <begin position="684"/>
        <end position="694"/>
    </location>
</feature>
<dbReference type="SMART" id="SM00248">
    <property type="entry name" value="ANK"/>
    <property type="match status" value="3"/>
</dbReference>
<sequence>MLALHHTPAGPEESLRAYKLLDSLRKGDQAAILPFLEEAQQADTAGARKPVVGETGSRSGADSSGTSTPLHLAVRCAKHATVDFVYKHHPASVNAQDARGQTPVHLAAALDRRDVLAFFLAQENVDDMIRDLSGKTCLEVAATPEAAGIITPYIASPASDAALSRSSTVQPPTPSLSTQPSPLSSTTPAFSSPQSTHQPHPIQVSAASGHVSNAAAEKLYHFVAKPRARCLEFAMQDHGSGTTVLHEAVRRKDLGLIKLVLGRGGDVLARDRKGKLPVDLAKDERIKSVLRQAANSEGKALQAASKEGGAGAAAPLLGKPPSMRGYLSKWTNMARGWRSRWFVLENGMLSYYRSQEDEGKASRGSISMSVARVAPPETDKLKFTVSNKLGKSMPSFYLKGNHPVEAMRWVEVLRQNIEYARDQTALSKTNTAGSTYAPSITGTLDSRRPSDVPRPTGDDNAGSSPAESAGESVLGDDETFNGDEDDIVPHADDFHLLAQGTKTQLELTQQLLDSLVVVGESPSLRGGENGGSSRPASVLSASGRQADVKEALKRSLASLDSMLDDYIDVVRQRERYFVHKYEKEVDAKRMWEESMKEVAAQHAALEVELQKASRDNTRRKRALQEVRANLGAASPGRSPRVSVLDAAGAAAAQAGPLPSSVPEPSTPTTPFHLPEDGAQPLPSPLRSPRLGPQRPAEPPRSRAATVSLSPARTRGRATTMQALGPADLEQIVDSALHGEDGEESSDEDDDDEFFEAIEAGVIPLEDTEGGIEQASADDHRTQPAKEYVDKLDLTPYKGYEKLRTSLPITNDNRPSVSLWAILKGSIGKDLTKISFPVYFNEPTSMLQRMAEDIEFTECLDAAAADPDSSKRIAFVAAFAMSNYSSTIGRIAKPFNPMLSETFEYVDPKKKYRYISEQVCHHPPISACIAQSPSWEYFGSVDAKSKFMGKSFEIRPTGVAHINLRLPKEWAPDYPAVATVPDLVEEHYSWTKVTTSVSNFLLGNPIIDHYGDMVVTNHRTGEVCTLTFKPRGWRGGNACEIKGHVVDAQGQKSWDIAGKWSSQLVARRVGAGTGELAPDVSLPTNTAGEVAPEYIRLWKNSPKPPDMPFNLTPFAVTLNDINDELKPWLPPTDCRLRPDQHAFESGKFERANTLKSDLEDHQRETRRRRERGELPPHKPRWFSRKKDADTGELFWEPVRVKGGALEYWEERNRVGASKLQGVPITWKDVDPICEPRTLISKHERVT</sequence>
<dbReference type="Pfam" id="PF01237">
    <property type="entry name" value="Oxysterol_BP"/>
    <property type="match status" value="1"/>
</dbReference>
<dbReference type="CDD" id="cd13292">
    <property type="entry name" value="PH_Osh1p_Osh2p_yeast"/>
    <property type="match status" value="1"/>
</dbReference>
<dbReference type="GO" id="GO:0034727">
    <property type="term" value="P:piecemeal microautophagy of the nucleus"/>
    <property type="evidence" value="ECO:0007669"/>
    <property type="project" value="TreeGrafter"/>
</dbReference>